<keyword evidence="2" id="KW-0732">Signal</keyword>
<dbReference type="PANTHER" id="PTHR33227:SF33">
    <property type="entry name" value="STIGMA-SPECIFIC STIG1-LIKE PROTEIN 1"/>
    <property type="match status" value="1"/>
</dbReference>
<organism evidence="3 4">
    <name type="scientific">Brassica carinata</name>
    <name type="common">Ethiopian mustard</name>
    <name type="synonym">Abyssinian cabbage</name>
    <dbReference type="NCBI Taxonomy" id="52824"/>
    <lineage>
        <taxon>Eukaryota</taxon>
        <taxon>Viridiplantae</taxon>
        <taxon>Streptophyta</taxon>
        <taxon>Embryophyta</taxon>
        <taxon>Tracheophyta</taxon>
        <taxon>Spermatophyta</taxon>
        <taxon>Magnoliopsida</taxon>
        <taxon>eudicotyledons</taxon>
        <taxon>Gunneridae</taxon>
        <taxon>Pentapetalae</taxon>
        <taxon>rosids</taxon>
        <taxon>malvids</taxon>
        <taxon>Brassicales</taxon>
        <taxon>Brassicaceae</taxon>
        <taxon>Brassiceae</taxon>
        <taxon>Brassica</taxon>
    </lineage>
</organism>
<reference evidence="3 4" key="1">
    <citation type="submission" date="2020-02" db="EMBL/GenBank/DDBJ databases">
        <authorList>
            <person name="Ma Q."/>
            <person name="Huang Y."/>
            <person name="Song X."/>
            <person name="Pei D."/>
        </authorList>
    </citation>
    <scope>NUCLEOTIDE SEQUENCE [LARGE SCALE GENOMIC DNA]</scope>
    <source>
        <strain evidence="3">Sxm20200214</strain>
        <tissue evidence="3">Leaf</tissue>
    </source>
</reference>
<evidence type="ECO:0000256" key="2">
    <source>
        <dbReference type="ARBA" id="ARBA00022729"/>
    </source>
</evidence>
<dbReference type="Pfam" id="PF04885">
    <property type="entry name" value="Stig1"/>
    <property type="match status" value="1"/>
</dbReference>
<gene>
    <name evidence="3" type="ORF">Bca52824_004366</name>
</gene>
<proteinExistence type="inferred from homology"/>
<keyword evidence="4" id="KW-1185">Reference proteome</keyword>
<evidence type="ECO:0000313" key="4">
    <source>
        <dbReference type="Proteomes" id="UP000886595"/>
    </source>
</evidence>
<comment type="caution">
    <text evidence="3">The sequence shown here is derived from an EMBL/GenBank/DDBJ whole genome shotgun (WGS) entry which is preliminary data.</text>
</comment>
<comment type="similarity">
    <text evidence="1">Belongs to the STIG1 family.</text>
</comment>
<evidence type="ECO:0000313" key="3">
    <source>
        <dbReference type="EMBL" id="KAG2333186.1"/>
    </source>
</evidence>
<evidence type="ECO:0008006" key="5">
    <source>
        <dbReference type="Google" id="ProtNLM"/>
    </source>
</evidence>
<accession>A0A8X7WPB2</accession>
<dbReference type="Proteomes" id="UP000886595">
    <property type="component" value="Unassembled WGS sequence"/>
</dbReference>
<dbReference type="OrthoDB" id="1841769at2759"/>
<dbReference type="AlphaFoldDB" id="A0A8X7WPB2"/>
<protein>
    <recommendedName>
        <fullName evidence="5">Stigma-specific Stig1 family protein</fullName>
    </recommendedName>
</protein>
<name>A0A8X7WPB2_BRACI</name>
<dbReference type="EMBL" id="JAAMPC010000001">
    <property type="protein sequence ID" value="KAG2333186.1"/>
    <property type="molecule type" value="Genomic_DNA"/>
</dbReference>
<sequence length="161" mass="17708">MAQFMKLLVTIALTFAITIAIITTTTINTNTKTETFALKDPSKDLTPPREIKIRPSRFLAQKSDEGQGPRARKRNTDCNKEPKICSRTGAANATMACCNNKCIDLLTDTKNCGACQKKCWFGQTCCGGECADMDFSKRHCGKCNNRCKPGVFCVLGMCNYA</sequence>
<dbReference type="PANTHER" id="PTHR33227">
    <property type="entry name" value="STIGMA-SPECIFIC STIG1-LIKE PROTEIN 3"/>
    <property type="match status" value="1"/>
</dbReference>
<dbReference type="InterPro" id="IPR006969">
    <property type="entry name" value="Stig-like"/>
</dbReference>
<evidence type="ECO:0000256" key="1">
    <source>
        <dbReference type="ARBA" id="ARBA00006010"/>
    </source>
</evidence>